<feature type="compositionally biased region" description="Low complexity" evidence="2">
    <location>
        <begin position="198"/>
        <end position="220"/>
    </location>
</feature>
<dbReference type="GO" id="GO:0061630">
    <property type="term" value="F:ubiquitin protein ligase activity"/>
    <property type="evidence" value="ECO:0007669"/>
    <property type="project" value="TreeGrafter"/>
</dbReference>
<keyword evidence="5" id="KW-1185">Reference proteome</keyword>
<evidence type="ECO:0000256" key="2">
    <source>
        <dbReference type="SAM" id="MobiDB-lite"/>
    </source>
</evidence>
<gene>
    <name evidence="4" type="ORF">UHOR_06004</name>
</gene>
<feature type="compositionally biased region" description="Low complexity" evidence="2">
    <location>
        <begin position="133"/>
        <end position="172"/>
    </location>
</feature>
<dbReference type="Proteomes" id="UP000006174">
    <property type="component" value="Unassembled WGS sequence"/>
</dbReference>
<dbReference type="SUPFAM" id="SSF57850">
    <property type="entry name" value="RING/U-box"/>
    <property type="match status" value="1"/>
</dbReference>
<protein>
    <recommendedName>
        <fullName evidence="3">RING-type domain-containing protein</fullName>
    </recommendedName>
</protein>
<keyword evidence="1" id="KW-0862">Zinc</keyword>
<dbReference type="InterPro" id="IPR001841">
    <property type="entry name" value="Znf_RING"/>
</dbReference>
<evidence type="ECO:0000256" key="1">
    <source>
        <dbReference type="PROSITE-ProRule" id="PRU00175"/>
    </source>
</evidence>
<dbReference type="PROSITE" id="PS50089">
    <property type="entry name" value="ZF_RING_2"/>
    <property type="match status" value="1"/>
</dbReference>
<feature type="compositionally biased region" description="Polar residues" evidence="2">
    <location>
        <begin position="593"/>
        <end position="603"/>
    </location>
</feature>
<evidence type="ECO:0000313" key="4">
    <source>
        <dbReference type="EMBL" id="CCF48946.1"/>
    </source>
</evidence>
<organism evidence="4 5">
    <name type="scientific">Ustilago hordei</name>
    <name type="common">Barley covered smut fungus</name>
    <dbReference type="NCBI Taxonomy" id="120017"/>
    <lineage>
        <taxon>Eukaryota</taxon>
        <taxon>Fungi</taxon>
        <taxon>Dikarya</taxon>
        <taxon>Basidiomycota</taxon>
        <taxon>Ustilaginomycotina</taxon>
        <taxon>Ustilaginomycetes</taxon>
        <taxon>Ustilaginales</taxon>
        <taxon>Ustilaginaceae</taxon>
        <taxon>Ustilago</taxon>
    </lineage>
</organism>
<evidence type="ECO:0000259" key="3">
    <source>
        <dbReference type="PROSITE" id="PS50089"/>
    </source>
</evidence>
<reference evidence="4 5" key="1">
    <citation type="journal article" date="2012" name="Plant Cell">
        <title>Genome comparison of barley and maize smut fungi reveals targeted loss of RNA silencing components and species-specific presence of transposable elements.</title>
        <authorList>
            <person name="Laurie J.D."/>
            <person name="Ali S."/>
            <person name="Linning R."/>
            <person name="Mannhaupt G."/>
            <person name="Wong P."/>
            <person name="Gueldener U."/>
            <person name="Muensterkoetter M."/>
            <person name="Moore R."/>
            <person name="Kahmann R."/>
            <person name="Bakkeren G."/>
            <person name="Schirawski J."/>
        </authorList>
    </citation>
    <scope>NUCLEOTIDE SEQUENCE [LARGE SCALE GENOMIC DNA]</scope>
    <source>
        <strain evidence="5">Uh4875-4</strain>
    </source>
</reference>
<feature type="region of interest" description="Disordered" evidence="2">
    <location>
        <begin position="394"/>
        <end position="416"/>
    </location>
</feature>
<feature type="compositionally biased region" description="Basic and acidic residues" evidence="2">
    <location>
        <begin position="580"/>
        <end position="592"/>
    </location>
</feature>
<dbReference type="OMA" id="SINKCCH"/>
<feature type="region of interest" description="Disordered" evidence="2">
    <location>
        <begin position="460"/>
        <end position="621"/>
    </location>
</feature>
<feature type="compositionally biased region" description="Basic and acidic residues" evidence="2">
    <location>
        <begin position="108"/>
        <end position="124"/>
    </location>
</feature>
<feature type="region of interest" description="Disordered" evidence="2">
    <location>
        <begin position="252"/>
        <end position="373"/>
    </location>
</feature>
<feature type="region of interest" description="Disordered" evidence="2">
    <location>
        <begin position="55"/>
        <end position="232"/>
    </location>
</feature>
<comment type="caution">
    <text evidence="4">The sequence shown here is derived from an EMBL/GenBank/DDBJ whole genome shotgun (WGS) entry which is preliminary data.</text>
</comment>
<feature type="compositionally biased region" description="Low complexity" evidence="2">
    <location>
        <begin position="278"/>
        <end position="292"/>
    </location>
</feature>
<sequence>MLPAEVSRSSSSSDRADKGKARARDSYEDHFCFHAYSAAQSSAAGNETSQAIVGDKTDVKGKARQQATSASGCSHCNATNSTIATHPDHSQRAPRHAAGAMSIQGRQSEQRAHHPALHHQDATLKRSIRRLGSSPSSSPSQHPVSLPHIESHSSTISPQRSSSGSRATSSSSVLPIPAGASSSRPSTANKKRRSDHPSTPVSNDESSSSSISIRTSISTSNHPISLEPPSRPALELSGLTAAVLSHTVEALDSPASCPTSSLRPSPLQPEPSSRFQSRRTSLLVNSSTSSTRFLDRNATFCDSPEPISRQTESSPHISEPLQQRRSAFLDEARSHRPSGTIPRRRGFYLGDDNPPSRSEPLNDNPAQSSSSDSFMSEFARAVDLRLGARFDNMQSSHSSSSIQSSPADDSRPAASSWNVAATTWQRNAPQLPDVRAASPFALSFAPDESDDMGFVDAQPPGVGRQRSRLAPLPHRDRMSHTQRDATHPGRRFRLGEAEGTRGMSLSGRALQSAPLPATQPERAQNTAQQPAAPHPGAGDWQDFRHTLPWPRSHFGIRTPAEYRDRDAPAATTAAATGGRQRFEPFAEPESSHSRQPSGLSSSIPARPASSLRQERSENESALQHLGRLMSHDSMLDEWMASSDLHGPLLRMPIESEVISTNPDLSHDPYAPAPASTWSAGMLDITPPTPRLVFDARNFVADQDWAQLNSYEGLMQLGERLGAAQVSVPQSLIDSLPTCEYARWHGRSCAQHTGEKEELRHMGMGMCKGKGKGKGKGKQTVPSVETPLELHGRDTMCPICREDYSDSDIMMSINKCCHAFHAECIKTWFKRAKTCPLCRADAFDGISLPKLSFQSATGHSFQPEASARVSWTLDFS</sequence>
<dbReference type="AlphaFoldDB" id="I2FPV3"/>
<feature type="compositionally biased region" description="Basic and acidic residues" evidence="2">
    <location>
        <begin position="14"/>
        <end position="24"/>
    </location>
</feature>
<keyword evidence="1" id="KW-0863">Zinc-finger</keyword>
<feature type="compositionally biased region" description="Basic and acidic residues" evidence="2">
    <location>
        <begin position="473"/>
        <end position="499"/>
    </location>
</feature>
<proteinExistence type="predicted"/>
<evidence type="ECO:0000313" key="5">
    <source>
        <dbReference type="Proteomes" id="UP000006174"/>
    </source>
</evidence>
<dbReference type="EMBL" id="CAGI01000139">
    <property type="protein sequence ID" value="CCF48946.1"/>
    <property type="molecule type" value="Genomic_DNA"/>
</dbReference>
<feature type="compositionally biased region" description="Polar residues" evidence="2">
    <location>
        <begin position="65"/>
        <end position="84"/>
    </location>
</feature>
<dbReference type="PANTHER" id="PTHR46171:SF3">
    <property type="entry name" value="GH10160P"/>
    <property type="match status" value="1"/>
</dbReference>
<dbReference type="Gene3D" id="3.30.40.10">
    <property type="entry name" value="Zinc/RING finger domain, C3HC4 (zinc finger)"/>
    <property type="match status" value="1"/>
</dbReference>
<dbReference type="InterPro" id="IPR013083">
    <property type="entry name" value="Znf_RING/FYVE/PHD"/>
</dbReference>
<dbReference type="STRING" id="1128400.I2FPV3"/>
<dbReference type="GO" id="GO:0008270">
    <property type="term" value="F:zinc ion binding"/>
    <property type="evidence" value="ECO:0007669"/>
    <property type="project" value="UniProtKB-KW"/>
</dbReference>
<dbReference type="Pfam" id="PF13639">
    <property type="entry name" value="zf-RING_2"/>
    <property type="match status" value="1"/>
</dbReference>
<feature type="compositionally biased region" description="Polar residues" evidence="2">
    <location>
        <begin position="308"/>
        <end position="325"/>
    </location>
</feature>
<name>I2FPV3_USTHO</name>
<dbReference type="OrthoDB" id="8062037at2759"/>
<feature type="compositionally biased region" description="Polar residues" evidence="2">
    <location>
        <begin position="355"/>
        <end position="367"/>
    </location>
</feature>
<feature type="compositionally biased region" description="Low complexity" evidence="2">
    <location>
        <begin position="527"/>
        <end position="538"/>
    </location>
</feature>
<accession>I2FPV3</accession>
<keyword evidence="1" id="KW-0479">Metal-binding</keyword>
<dbReference type="SMART" id="SM00184">
    <property type="entry name" value="RING"/>
    <property type="match status" value="1"/>
</dbReference>
<feature type="domain" description="RING-type" evidence="3">
    <location>
        <begin position="796"/>
        <end position="838"/>
    </location>
</feature>
<dbReference type="PANTHER" id="PTHR46171">
    <property type="entry name" value="GH10160P"/>
    <property type="match status" value="1"/>
</dbReference>
<dbReference type="eggNOG" id="KOG0800">
    <property type="taxonomic scope" value="Eukaryota"/>
</dbReference>
<dbReference type="HOGENOM" id="CLU_324906_0_0_1"/>
<dbReference type="GO" id="GO:0016567">
    <property type="term" value="P:protein ubiquitination"/>
    <property type="evidence" value="ECO:0007669"/>
    <property type="project" value="TreeGrafter"/>
</dbReference>
<feature type="region of interest" description="Disordered" evidence="2">
    <location>
        <begin position="1"/>
        <end position="24"/>
    </location>
</feature>